<dbReference type="Gene3D" id="3.40.1350.110">
    <property type="match status" value="1"/>
</dbReference>
<dbReference type="InterPro" id="IPR033799">
    <property type="entry name" value="CdiA_EC869-like"/>
</dbReference>
<dbReference type="Pfam" id="PF21111">
    <property type="entry name" value="CDI_toxin_EC869_like"/>
    <property type="match status" value="1"/>
</dbReference>
<dbReference type="AlphaFoldDB" id="A0A7W6DJG4"/>
<reference evidence="2 3" key="1">
    <citation type="submission" date="2020-08" db="EMBL/GenBank/DDBJ databases">
        <title>Genomic Encyclopedia of Type Strains, Phase IV (KMG-IV): sequencing the most valuable type-strain genomes for metagenomic binning, comparative biology and taxonomic classification.</title>
        <authorList>
            <person name="Goeker M."/>
        </authorList>
    </citation>
    <scope>NUCLEOTIDE SEQUENCE [LARGE SCALE GENOMIC DNA]</scope>
    <source>
        <strain evidence="2 3">DSM 29348</strain>
    </source>
</reference>
<keyword evidence="3" id="KW-1185">Reference proteome</keyword>
<dbReference type="EMBL" id="JACIEB010000003">
    <property type="protein sequence ID" value="MBB3981765.1"/>
    <property type="molecule type" value="Genomic_DNA"/>
</dbReference>
<dbReference type="GO" id="GO:0004530">
    <property type="term" value="F:deoxyribonuclease I activity"/>
    <property type="evidence" value="ECO:0007669"/>
    <property type="project" value="InterPro"/>
</dbReference>
<evidence type="ECO:0000313" key="3">
    <source>
        <dbReference type="Proteomes" id="UP000552757"/>
    </source>
</evidence>
<proteinExistence type="predicted"/>
<name>A0A7W6DJG4_9SPHN</name>
<sequence>MIDRFENGLATSIKSIDLDAATYQSGSTLTRTLNGYVDKVAGFQGRTWAGVRIRGQDITGRALDLAIPHSGSAAQQAIISQTVKYGASRGVTVNVIPFP</sequence>
<protein>
    <recommendedName>
        <fullName evidence="1">CdiA toxin EC869-like domain-containing protein</fullName>
    </recommendedName>
</protein>
<comment type="caution">
    <text evidence="2">The sequence shown here is derived from an EMBL/GenBank/DDBJ whole genome shotgun (WGS) entry which is preliminary data.</text>
</comment>
<dbReference type="Proteomes" id="UP000552757">
    <property type="component" value="Unassembled WGS sequence"/>
</dbReference>
<gene>
    <name evidence="2" type="ORF">GGR44_001424</name>
</gene>
<evidence type="ECO:0000313" key="2">
    <source>
        <dbReference type="EMBL" id="MBB3981765.1"/>
    </source>
</evidence>
<evidence type="ECO:0000259" key="1">
    <source>
        <dbReference type="Pfam" id="PF21111"/>
    </source>
</evidence>
<feature type="domain" description="CdiA toxin EC869-like" evidence="1">
    <location>
        <begin position="6"/>
        <end position="95"/>
    </location>
</feature>
<accession>A0A7W6DJG4</accession>
<organism evidence="2 3">
    <name type="scientific">Sphingobium fontiphilum</name>
    <dbReference type="NCBI Taxonomy" id="944425"/>
    <lineage>
        <taxon>Bacteria</taxon>
        <taxon>Pseudomonadati</taxon>
        <taxon>Pseudomonadota</taxon>
        <taxon>Alphaproteobacteria</taxon>
        <taxon>Sphingomonadales</taxon>
        <taxon>Sphingomonadaceae</taxon>
        <taxon>Sphingobium</taxon>
    </lineage>
</organism>